<feature type="non-terminal residue" evidence="1">
    <location>
        <position position="1"/>
    </location>
</feature>
<name>A0A090X9D6_IXORI</name>
<evidence type="ECO:0000313" key="1">
    <source>
        <dbReference type="EMBL" id="JAC93307.1"/>
    </source>
</evidence>
<organism evidence="1">
    <name type="scientific">Ixodes ricinus</name>
    <name type="common">Common tick</name>
    <name type="synonym">Acarus ricinus</name>
    <dbReference type="NCBI Taxonomy" id="34613"/>
    <lineage>
        <taxon>Eukaryota</taxon>
        <taxon>Metazoa</taxon>
        <taxon>Ecdysozoa</taxon>
        <taxon>Arthropoda</taxon>
        <taxon>Chelicerata</taxon>
        <taxon>Arachnida</taxon>
        <taxon>Acari</taxon>
        <taxon>Parasitiformes</taxon>
        <taxon>Ixodida</taxon>
        <taxon>Ixodoidea</taxon>
        <taxon>Ixodidae</taxon>
        <taxon>Ixodinae</taxon>
        <taxon>Ixodes</taxon>
    </lineage>
</organism>
<accession>A0A090X9D6</accession>
<reference evidence="1" key="1">
    <citation type="journal article" date="2015" name="PLoS Negl. Trop. Dis.">
        <title>Deep Sequencing Analysis of the Ixodes ricinus Haemocytome.</title>
        <authorList>
            <person name="Kotsyfakis M."/>
            <person name="Kopacek P."/>
            <person name="Franta Z."/>
            <person name="Pedra J.H."/>
            <person name="Ribeiro J.M."/>
        </authorList>
    </citation>
    <scope>NUCLEOTIDE SEQUENCE</scope>
</reference>
<sequence>FCLFIFFSVVPSGQRGAVGVGCRGVHADKTFSGRSRRSVRRTVFTYSVLHRARSRDWIKSAAWAFGLDPYSISQSTSPSPSADAELTSNLCPSLVPFFRRRQTFSPTALLDKNRCTKDDALPVVRATCNRGRMQLKKNTKLPCRSV</sequence>
<dbReference type="AlphaFoldDB" id="A0A090X9D6"/>
<protein>
    <submittedName>
        <fullName evidence="1">Putative secreted protein</fullName>
    </submittedName>
</protein>
<proteinExistence type="evidence at transcript level"/>
<dbReference type="EMBL" id="GBIH01001403">
    <property type="protein sequence ID" value="JAC93307.1"/>
    <property type="molecule type" value="mRNA"/>
</dbReference>